<organism evidence="10 11">
    <name type="scientific">Alloacidobacterium dinghuense</name>
    <dbReference type="NCBI Taxonomy" id="2763107"/>
    <lineage>
        <taxon>Bacteria</taxon>
        <taxon>Pseudomonadati</taxon>
        <taxon>Acidobacteriota</taxon>
        <taxon>Terriglobia</taxon>
        <taxon>Terriglobales</taxon>
        <taxon>Acidobacteriaceae</taxon>
        <taxon>Alloacidobacterium</taxon>
    </lineage>
</organism>
<keyword evidence="1" id="KW-0547">Nucleotide-binding</keyword>
<dbReference type="Gene3D" id="1.10.10.60">
    <property type="entry name" value="Homeodomain-like"/>
    <property type="match status" value="1"/>
</dbReference>
<feature type="domain" description="Sigma-54 factor interaction" evidence="7">
    <location>
        <begin position="686"/>
        <end position="915"/>
    </location>
</feature>
<dbReference type="InterPro" id="IPR029016">
    <property type="entry name" value="GAF-like_dom_sf"/>
</dbReference>
<dbReference type="PANTHER" id="PTHR32071:SF117">
    <property type="entry name" value="PTS-DEPENDENT DIHYDROXYACETONE KINASE OPERON REGULATORY PROTEIN-RELATED"/>
    <property type="match status" value="1"/>
</dbReference>
<keyword evidence="6" id="KW-0804">Transcription</keyword>
<evidence type="ECO:0000259" key="9">
    <source>
        <dbReference type="PROSITE" id="PS50113"/>
    </source>
</evidence>
<dbReference type="Pfam" id="PF08447">
    <property type="entry name" value="PAS_3"/>
    <property type="match status" value="4"/>
</dbReference>
<dbReference type="PANTHER" id="PTHR32071">
    <property type="entry name" value="TRANSCRIPTIONAL REGULATORY PROTEIN"/>
    <property type="match status" value="1"/>
</dbReference>
<dbReference type="SMART" id="SM00091">
    <property type="entry name" value="PAS"/>
    <property type="match status" value="3"/>
</dbReference>
<dbReference type="KEGG" id="adin:H7849_10250"/>
<sequence>MPEVLTIIARLVESQGDGLFCTIWLLDEDGKYLHCSAAPSLPGFIAQIGRAEVCAKGASCGTAVYRREPLYVTDILTDPIWDNYRDRVLPYGIRSAWSRPLFTREGKSLGAFSIHSREPRSPSAADLQLIENASDIIGIAIERHLNEEQVRRTEAYLTEAERLSHSGSFVWDVHRPGPAYWSAEMCRIHGRDPSQGPPLFEEDRSLQSAEDWAGLMAAAEKSMREKTDIDYDSQLLFPDGSTKNIRIVAHPVMNSDGDVVQFVGTTIDVTEQRRAKAALETALTEIRKSEARLRTIINTIPVMAWCALPDGFAEFHNQRWLDYTGLSDEEGRGWGWRTAIHPEDSQAAVDEWRDITASKKPGEGERLIRRFDGEYRWHMYRAEPLLDEQGNVVRWYGTLTDIEDRKRAEDRLRSSEQTFRQIVNSIPGLVSTLTTSGEIEFVNNQTLEYLGKPLDELKNWAVSDAVYPDDLPVVIDTLRTSIETGQPTDVELRLRRADGIYRWFLLRRLPQRESHGHIVRWYTLLTDIEDRKQAEDNIRRSEAELRQILDFTPQYVAVLAPDRDRTRLYANQMALDYLGFTLEEWQNTDRHEYIHSDDWERVARETQDKLLRGLPHEFEVRLRGKDGKYRWFLRRRNPVRDEQGRLTRWYSAATDIDDRKRAEQRLRDENIALREEVDQASMFEEIVGSSAALRGVLSQVAKVAPTDSTVLILGETGTGKELIARAIHNRSNRSTRPFVRVNCAAIPQSLIASELFGHEKGAFTGATQRRLGRFELAHEGTLFLDEVGELPAETQITLLRVLQEREFERVGGSRPISVDVRVLAATNRDLNAAVGSGSFRQDLFYRLNVFPLEIPPLRERADDIPVLVEYLVERYAKKVGKRITNIKKKTLEQFQAYAWPGNIRELQNVVERAVVLSDGDTFCVDQRWLEPKHPFESRLSDTTEKALRRLDADREKGIIEAALAETGGRIAGPSGAAAKLGIPRQTLDSRIDILGINKNRFKSK</sequence>
<dbReference type="Gene3D" id="3.40.50.300">
    <property type="entry name" value="P-loop containing nucleotide triphosphate hydrolases"/>
    <property type="match status" value="1"/>
</dbReference>
<keyword evidence="4" id="KW-0238">DNA-binding</keyword>
<dbReference type="Gene3D" id="1.10.8.60">
    <property type="match status" value="1"/>
</dbReference>
<dbReference type="SMART" id="SM00382">
    <property type="entry name" value="AAA"/>
    <property type="match status" value="1"/>
</dbReference>
<evidence type="ECO:0000256" key="1">
    <source>
        <dbReference type="ARBA" id="ARBA00022741"/>
    </source>
</evidence>
<dbReference type="CDD" id="cd00130">
    <property type="entry name" value="PAS"/>
    <property type="match status" value="3"/>
</dbReference>
<feature type="domain" description="PAS" evidence="8">
    <location>
        <begin position="415"/>
        <end position="485"/>
    </location>
</feature>
<dbReference type="Gene3D" id="3.30.450.20">
    <property type="entry name" value="PAS domain"/>
    <property type="match status" value="4"/>
</dbReference>
<dbReference type="InterPro" id="IPR025944">
    <property type="entry name" value="Sigma_54_int_dom_CS"/>
</dbReference>
<dbReference type="InterPro" id="IPR025662">
    <property type="entry name" value="Sigma_54_int_dom_ATP-bd_1"/>
</dbReference>
<dbReference type="InterPro" id="IPR003018">
    <property type="entry name" value="GAF"/>
</dbReference>
<dbReference type="Gene3D" id="2.10.70.100">
    <property type="match status" value="1"/>
</dbReference>
<keyword evidence="2" id="KW-0067">ATP-binding</keyword>
<dbReference type="AlphaFoldDB" id="A0A7G8BNW6"/>
<dbReference type="EMBL" id="CP060394">
    <property type="protein sequence ID" value="QNI34236.1"/>
    <property type="molecule type" value="Genomic_DNA"/>
</dbReference>
<keyword evidence="5" id="KW-0010">Activator</keyword>
<feature type="domain" description="PAS" evidence="8">
    <location>
        <begin position="541"/>
        <end position="613"/>
    </location>
</feature>
<dbReference type="PROSITE" id="PS00675">
    <property type="entry name" value="SIGMA54_INTERACT_1"/>
    <property type="match status" value="1"/>
</dbReference>
<dbReference type="FunFam" id="3.40.50.300:FF:000006">
    <property type="entry name" value="DNA-binding transcriptional regulator NtrC"/>
    <property type="match status" value="1"/>
</dbReference>
<protein>
    <submittedName>
        <fullName evidence="10">Sigma 54-interacting transcriptional regulator</fullName>
    </submittedName>
</protein>
<dbReference type="PROSITE" id="PS50045">
    <property type="entry name" value="SIGMA54_INTERACT_4"/>
    <property type="match status" value="1"/>
</dbReference>
<dbReference type="PROSITE" id="PS50113">
    <property type="entry name" value="PAC"/>
    <property type="match status" value="4"/>
</dbReference>
<keyword evidence="11" id="KW-1185">Reference proteome</keyword>
<dbReference type="SUPFAM" id="SSF46689">
    <property type="entry name" value="Homeodomain-like"/>
    <property type="match status" value="1"/>
</dbReference>
<evidence type="ECO:0000256" key="6">
    <source>
        <dbReference type="ARBA" id="ARBA00023163"/>
    </source>
</evidence>
<dbReference type="InterPro" id="IPR013655">
    <property type="entry name" value="PAS_fold_3"/>
</dbReference>
<dbReference type="InterPro" id="IPR000014">
    <property type="entry name" value="PAS"/>
</dbReference>
<feature type="domain" description="PAC" evidence="9">
    <location>
        <begin position="229"/>
        <end position="281"/>
    </location>
</feature>
<dbReference type="InterPro" id="IPR002197">
    <property type="entry name" value="HTH_Fis"/>
</dbReference>
<evidence type="ECO:0000256" key="4">
    <source>
        <dbReference type="ARBA" id="ARBA00023125"/>
    </source>
</evidence>
<dbReference type="GO" id="GO:0006355">
    <property type="term" value="P:regulation of DNA-templated transcription"/>
    <property type="evidence" value="ECO:0007669"/>
    <property type="project" value="InterPro"/>
</dbReference>
<evidence type="ECO:0000313" key="11">
    <source>
        <dbReference type="Proteomes" id="UP000515312"/>
    </source>
</evidence>
<dbReference type="SMART" id="SM00065">
    <property type="entry name" value="GAF"/>
    <property type="match status" value="1"/>
</dbReference>
<dbReference type="PROSITE" id="PS00688">
    <property type="entry name" value="SIGMA54_INTERACT_3"/>
    <property type="match status" value="1"/>
</dbReference>
<dbReference type="Pfam" id="PF25601">
    <property type="entry name" value="AAA_lid_14"/>
    <property type="match status" value="1"/>
</dbReference>
<evidence type="ECO:0000256" key="5">
    <source>
        <dbReference type="ARBA" id="ARBA00023159"/>
    </source>
</evidence>
<dbReference type="InterPro" id="IPR035965">
    <property type="entry name" value="PAS-like_dom_sf"/>
</dbReference>
<dbReference type="InterPro" id="IPR009057">
    <property type="entry name" value="Homeodomain-like_sf"/>
</dbReference>
<evidence type="ECO:0000256" key="2">
    <source>
        <dbReference type="ARBA" id="ARBA00022840"/>
    </source>
</evidence>
<dbReference type="GO" id="GO:0043565">
    <property type="term" value="F:sequence-specific DNA binding"/>
    <property type="evidence" value="ECO:0007669"/>
    <property type="project" value="InterPro"/>
</dbReference>
<keyword evidence="3" id="KW-0805">Transcription regulation</keyword>
<dbReference type="InterPro" id="IPR002078">
    <property type="entry name" value="Sigma_54_int"/>
</dbReference>
<dbReference type="SUPFAM" id="SSF55785">
    <property type="entry name" value="PYP-like sensor domain (PAS domain)"/>
    <property type="match status" value="4"/>
</dbReference>
<accession>A0A7G8BNW6</accession>
<dbReference type="NCBIfam" id="TIGR00229">
    <property type="entry name" value="sensory_box"/>
    <property type="match status" value="3"/>
</dbReference>
<dbReference type="InterPro" id="IPR001610">
    <property type="entry name" value="PAC"/>
</dbReference>
<dbReference type="Proteomes" id="UP000515312">
    <property type="component" value="Chromosome"/>
</dbReference>
<dbReference type="GO" id="GO:0005524">
    <property type="term" value="F:ATP binding"/>
    <property type="evidence" value="ECO:0007669"/>
    <property type="project" value="UniProtKB-KW"/>
</dbReference>
<proteinExistence type="predicted"/>
<dbReference type="FunFam" id="3.30.450.20:FF:000099">
    <property type="entry name" value="Sensory box sensor histidine kinase"/>
    <property type="match status" value="2"/>
</dbReference>
<dbReference type="InterPro" id="IPR058031">
    <property type="entry name" value="AAA_lid_NorR"/>
</dbReference>
<dbReference type="InterPro" id="IPR000700">
    <property type="entry name" value="PAS-assoc_C"/>
</dbReference>
<dbReference type="SUPFAM" id="SSF55781">
    <property type="entry name" value="GAF domain-like"/>
    <property type="match status" value="1"/>
</dbReference>
<reference evidence="10 11" key="1">
    <citation type="submission" date="2020-08" db="EMBL/GenBank/DDBJ databases">
        <title>Edaphobacter telluris sp. nov. and Acidobacterium dinghuensis sp. nov., two acidobacteria isolated from forest soil.</title>
        <authorList>
            <person name="Fu J."/>
            <person name="Qiu L."/>
        </authorList>
    </citation>
    <scope>NUCLEOTIDE SEQUENCE [LARGE SCALE GENOMIC DNA]</scope>
    <source>
        <strain evidence="10">4Y35</strain>
    </source>
</reference>
<dbReference type="SUPFAM" id="SSF52540">
    <property type="entry name" value="P-loop containing nucleoside triphosphate hydrolases"/>
    <property type="match status" value="1"/>
</dbReference>
<evidence type="ECO:0000259" key="8">
    <source>
        <dbReference type="PROSITE" id="PS50112"/>
    </source>
</evidence>
<dbReference type="SMART" id="SM00086">
    <property type="entry name" value="PAC"/>
    <property type="match status" value="4"/>
</dbReference>
<dbReference type="PROSITE" id="PS50112">
    <property type="entry name" value="PAS"/>
    <property type="match status" value="2"/>
</dbReference>
<dbReference type="Pfam" id="PF13185">
    <property type="entry name" value="GAF_2"/>
    <property type="match status" value="1"/>
</dbReference>
<dbReference type="InterPro" id="IPR025943">
    <property type="entry name" value="Sigma_54_int_dom_ATP-bd_2"/>
</dbReference>
<gene>
    <name evidence="10" type="ORF">H7849_10250</name>
</gene>
<evidence type="ECO:0000256" key="3">
    <source>
        <dbReference type="ARBA" id="ARBA00023015"/>
    </source>
</evidence>
<evidence type="ECO:0000259" key="7">
    <source>
        <dbReference type="PROSITE" id="PS50045"/>
    </source>
</evidence>
<dbReference type="Pfam" id="PF00158">
    <property type="entry name" value="Sigma54_activat"/>
    <property type="match status" value="1"/>
</dbReference>
<dbReference type="CDD" id="cd00009">
    <property type="entry name" value="AAA"/>
    <property type="match status" value="1"/>
</dbReference>
<dbReference type="PROSITE" id="PS00676">
    <property type="entry name" value="SIGMA54_INTERACT_2"/>
    <property type="match status" value="1"/>
</dbReference>
<dbReference type="InterPro" id="IPR003593">
    <property type="entry name" value="AAA+_ATPase"/>
</dbReference>
<dbReference type="InterPro" id="IPR027417">
    <property type="entry name" value="P-loop_NTPase"/>
</dbReference>
<name>A0A7G8BNW6_9BACT</name>
<evidence type="ECO:0000313" key="10">
    <source>
        <dbReference type="EMBL" id="QNI34236.1"/>
    </source>
</evidence>
<feature type="domain" description="PAC" evidence="9">
    <location>
        <begin position="362"/>
        <end position="414"/>
    </location>
</feature>
<dbReference type="Pfam" id="PF02954">
    <property type="entry name" value="HTH_8"/>
    <property type="match status" value="1"/>
</dbReference>
<feature type="domain" description="PAC" evidence="9">
    <location>
        <begin position="488"/>
        <end position="540"/>
    </location>
</feature>
<feature type="domain" description="PAC" evidence="9">
    <location>
        <begin position="616"/>
        <end position="668"/>
    </location>
</feature>
<dbReference type="Gene3D" id="3.30.450.40">
    <property type="match status" value="1"/>
</dbReference>